<keyword evidence="2" id="KW-1185">Reference proteome</keyword>
<proteinExistence type="predicted"/>
<reference evidence="2" key="2">
    <citation type="submission" date="2019-10" db="EMBL/GenBank/DDBJ databases">
        <title>A de novo genome assembly of a pear dwarfing rootstock.</title>
        <authorList>
            <person name="Wang F."/>
            <person name="Wang J."/>
            <person name="Li S."/>
            <person name="Zhang Y."/>
            <person name="Fang M."/>
            <person name="Ma L."/>
            <person name="Zhao Y."/>
            <person name="Jiang S."/>
        </authorList>
    </citation>
    <scope>NUCLEOTIDE SEQUENCE [LARGE SCALE GENOMIC DNA]</scope>
</reference>
<accession>A0A5N5F5K6</accession>
<organism evidence="1 2">
    <name type="scientific">Pyrus ussuriensis x Pyrus communis</name>
    <dbReference type="NCBI Taxonomy" id="2448454"/>
    <lineage>
        <taxon>Eukaryota</taxon>
        <taxon>Viridiplantae</taxon>
        <taxon>Streptophyta</taxon>
        <taxon>Embryophyta</taxon>
        <taxon>Tracheophyta</taxon>
        <taxon>Spermatophyta</taxon>
        <taxon>Magnoliopsida</taxon>
        <taxon>eudicotyledons</taxon>
        <taxon>Gunneridae</taxon>
        <taxon>Pentapetalae</taxon>
        <taxon>rosids</taxon>
        <taxon>fabids</taxon>
        <taxon>Rosales</taxon>
        <taxon>Rosaceae</taxon>
        <taxon>Amygdaloideae</taxon>
        <taxon>Maleae</taxon>
        <taxon>Pyrus</taxon>
    </lineage>
</organism>
<protein>
    <submittedName>
        <fullName evidence="1">Uncharacterized protein</fullName>
    </submittedName>
</protein>
<comment type="caution">
    <text evidence="1">The sequence shown here is derived from an EMBL/GenBank/DDBJ whole genome shotgun (WGS) entry which is preliminary data.</text>
</comment>
<dbReference type="AlphaFoldDB" id="A0A5N5F5K6"/>
<reference evidence="1 2" key="1">
    <citation type="submission" date="2019-09" db="EMBL/GenBank/DDBJ databases">
        <authorList>
            <person name="Ou C."/>
        </authorList>
    </citation>
    <scope>NUCLEOTIDE SEQUENCE [LARGE SCALE GENOMIC DNA]</scope>
    <source>
        <strain evidence="1">S2</strain>
        <tissue evidence="1">Leaf</tissue>
    </source>
</reference>
<name>A0A5N5F5K6_9ROSA</name>
<dbReference type="Proteomes" id="UP000327157">
    <property type="component" value="Chromosome 1"/>
</dbReference>
<evidence type="ECO:0000313" key="1">
    <source>
        <dbReference type="EMBL" id="KAB2597371.1"/>
    </source>
</evidence>
<dbReference type="EMBL" id="SMOL01000768">
    <property type="protein sequence ID" value="KAB2597371.1"/>
    <property type="molecule type" value="Genomic_DNA"/>
</dbReference>
<sequence>MLGEHGALGADDGSQVVSQQAVKCYAGDPIQGQAFIDPQHFDLLPTPIGSFLSPVGGMAVESS</sequence>
<reference evidence="1 2" key="3">
    <citation type="submission" date="2019-11" db="EMBL/GenBank/DDBJ databases">
        <title>A de novo genome assembly of a pear dwarfing rootstock.</title>
        <authorList>
            <person name="Wang F."/>
            <person name="Wang J."/>
            <person name="Li S."/>
            <person name="Zhang Y."/>
            <person name="Fang M."/>
            <person name="Ma L."/>
            <person name="Zhao Y."/>
            <person name="Jiang S."/>
        </authorList>
    </citation>
    <scope>NUCLEOTIDE SEQUENCE [LARGE SCALE GENOMIC DNA]</scope>
    <source>
        <strain evidence="1">S2</strain>
        <tissue evidence="1">Leaf</tissue>
    </source>
</reference>
<evidence type="ECO:0000313" key="2">
    <source>
        <dbReference type="Proteomes" id="UP000327157"/>
    </source>
</evidence>
<gene>
    <name evidence="1" type="ORF">D8674_000291</name>
</gene>